<gene>
    <name evidence="1" type="ORF">HNP60_003387</name>
</gene>
<dbReference type="EMBL" id="JACHKA010000001">
    <property type="protein sequence ID" value="MBB5987413.1"/>
    <property type="molecule type" value="Genomic_DNA"/>
</dbReference>
<name>A0ABR6NLL1_9SPHN</name>
<keyword evidence="2" id="KW-1185">Reference proteome</keyword>
<protein>
    <recommendedName>
        <fullName evidence="3">Helix-turn-helix domain-containing protein</fullName>
    </recommendedName>
</protein>
<dbReference type="Proteomes" id="UP001138540">
    <property type="component" value="Unassembled WGS sequence"/>
</dbReference>
<dbReference type="RefSeq" id="WP_184155927.1">
    <property type="nucleotide sequence ID" value="NZ_JACHKA010000001.1"/>
</dbReference>
<sequence>MTTARALLPGVLAEIADVAGEDAARAILDEHAGQRIYLPAAPRPDHWLCALIGHDQAVAVCDRLTAGVAHIVIEIPLADRGTARQLQARIDQMIREGKSESDIVRATRVSVRTVRRRRARIRDDRQHVLF</sequence>
<evidence type="ECO:0000313" key="1">
    <source>
        <dbReference type="EMBL" id="MBB5987413.1"/>
    </source>
</evidence>
<evidence type="ECO:0000313" key="2">
    <source>
        <dbReference type="Proteomes" id="UP001138540"/>
    </source>
</evidence>
<reference evidence="1 2" key="1">
    <citation type="submission" date="2020-08" db="EMBL/GenBank/DDBJ databases">
        <title>Exploring microbial biodiversity for novel pathways involved in the catabolism of aromatic compounds derived from lignin.</title>
        <authorList>
            <person name="Elkins J."/>
        </authorList>
    </citation>
    <scope>NUCLEOTIDE SEQUENCE [LARGE SCALE GENOMIC DNA]</scope>
    <source>
        <strain evidence="1 2">B1D3A</strain>
    </source>
</reference>
<accession>A0ABR6NLL1</accession>
<organism evidence="1 2">
    <name type="scientific">Sphingobium lignivorans</name>
    <dbReference type="NCBI Taxonomy" id="2735886"/>
    <lineage>
        <taxon>Bacteria</taxon>
        <taxon>Pseudomonadati</taxon>
        <taxon>Pseudomonadota</taxon>
        <taxon>Alphaproteobacteria</taxon>
        <taxon>Sphingomonadales</taxon>
        <taxon>Sphingomonadaceae</taxon>
        <taxon>Sphingobium</taxon>
    </lineage>
</organism>
<evidence type="ECO:0008006" key="3">
    <source>
        <dbReference type="Google" id="ProtNLM"/>
    </source>
</evidence>
<proteinExistence type="predicted"/>
<comment type="caution">
    <text evidence="1">The sequence shown here is derived from an EMBL/GenBank/DDBJ whole genome shotgun (WGS) entry which is preliminary data.</text>
</comment>